<feature type="transmembrane region" description="Helical" evidence="2">
    <location>
        <begin position="53"/>
        <end position="75"/>
    </location>
</feature>
<dbReference type="Proteomes" id="UP000005143">
    <property type="component" value="Unassembled WGS sequence"/>
</dbReference>
<feature type="compositionally biased region" description="Basic and acidic residues" evidence="1">
    <location>
        <begin position="164"/>
        <end position="180"/>
    </location>
</feature>
<gene>
    <name evidence="4" type="ORF">PAI11_31570</name>
</gene>
<comment type="caution">
    <text evidence="4">The sequence shown here is derived from an EMBL/GenBank/DDBJ whole genome shotgun (WGS) entry which is preliminary data.</text>
</comment>
<evidence type="ECO:0000256" key="2">
    <source>
        <dbReference type="SAM" id="Phobius"/>
    </source>
</evidence>
<accession>H0E8J6</accession>
<keyword evidence="5" id="KW-1185">Reference proteome</keyword>
<keyword evidence="2" id="KW-0812">Transmembrane</keyword>
<organism evidence="4 5">
    <name type="scientific">Patulibacter medicamentivorans</name>
    <dbReference type="NCBI Taxonomy" id="1097667"/>
    <lineage>
        <taxon>Bacteria</taxon>
        <taxon>Bacillati</taxon>
        <taxon>Actinomycetota</taxon>
        <taxon>Thermoleophilia</taxon>
        <taxon>Solirubrobacterales</taxon>
        <taxon>Patulibacteraceae</taxon>
        <taxon>Patulibacter</taxon>
    </lineage>
</organism>
<name>H0E8J6_9ACTN</name>
<evidence type="ECO:0000313" key="4">
    <source>
        <dbReference type="EMBL" id="EHN09996.1"/>
    </source>
</evidence>
<protein>
    <recommendedName>
        <fullName evidence="3">DZANK-type domain-containing protein</fullName>
    </recommendedName>
</protein>
<dbReference type="Pfam" id="PF12773">
    <property type="entry name" value="DZR"/>
    <property type="match status" value="1"/>
</dbReference>
<dbReference type="InterPro" id="IPR025874">
    <property type="entry name" value="DZR"/>
</dbReference>
<feature type="domain" description="DZANK-type" evidence="3">
    <location>
        <begin position="106"/>
        <end position="149"/>
    </location>
</feature>
<dbReference type="AlphaFoldDB" id="H0E8J6"/>
<reference evidence="4 5" key="1">
    <citation type="journal article" date="2013" name="Biodegradation">
        <title>Quantitative proteomic analysis of ibuprofen-degrading Patulibacter sp. strain I11.</title>
        <authorList>
            <person name="Almeida B."/>
            <person name="Kjeldal H."/>
            <person name="Lolas I."/>
            <person name="Knudsen A.D."/>
            <person name="Carvalho G."/>
            <person name="Nielsen K.L."/>
            <person name="Barreto Crespo M.T."/>
            <person name="Stensballe A."/>
            <person name="Nielsen J.L."/>
        </authorList>
    </citation>
    <scope>NUCLEOTIDE SEQUENCE [LARGE SCALE GENOMIC DNA]</scope>
    <source>
        <strain evidence="4 5">I11</strain>
    </source>
</reference>
<sequence length="180" mass="20608">MITMPDLLAVFGINNGTLDTVVKLLVLFVVLIWLALVYYTWADARRRISDPVLIGTATVAALVLPFAGTIIYMVVRPPEYLDDVRERELEMQAAEARLLQSGVLLCPHCEYQVQKDFLRCPSCLRKLRDQCTGCAKPLDPEWRICPYCETEIPGRTPRRRRRRRADEAEHDHERPAADLS</sequence>
<evidence type="ECO:0000313" key="5">
    <source>
        <dbReference type="Proteomes" id="UP000005143"/>
    </source>
</evidence>
<keyword evidence="2" id="KW-1133">Transmembrane helix</keyword>
<evidence type="ECO:0000256" key="1">
    <source>
        <dbReference type="SAM" id="MobiDB-lite"/>
    </source>
</evidence>
<feature type="region of interest" description="Disordered" evidence="1">
    <location>
        <begin position="156"/>
        <end position="180"/>
    </location>
</feature>
<feature type="transmembrane region" description="Helical" evidence="2">
    <location>
        <begin position="20"/>
        <end position="41"/>
    </location>
</feature>
<keyword evidence="2" id="KW-0472">Membrane</keyword>
<dbReference type="EMBL" id="AGUD01000244">
    <property type="protein sequence ID" value="EHN09996.1"/>
    <property type="molecule type" value="Genomic_DNA"/>
</dbReference>
<evidence type="ECO:0000259" key="3">
    <source>
        <dbReference type="Pfam" id="PF12773"/>
    </source>
</evidence>
<proteinExistence type="predicted"/>